<dbReference type="AlphaFoldDB" id="A0A2P2JD71"/>
<name>A0A2P2JD71_RHIMU</name>
<dbReference type="EMBL" id="GGEC01010938">
    <property type="protein sequence ID" value="MBW91421.1"/>
    <property type="molecule type" value="Transcribed_RNA"/>
</dbReference>
<protein>
    <submittedName>
        <fullName evidence="1">Uncharacterized protein</fullName>
    </submittedName>
</protein>
<accession>A0A2P2JD71</accession>
<evidence type="ECO:0000313" key="1">
    <source>
        <dbReference type="EMBL" id="MBW91421.1"/>
    </source>
</evidence>
<reference evidence="1" key="1">
    <citation type="submission" date="2018-02" db="EMBL/GenBank/DDBJ databases">
        <title>Rhizophora mucronata_Transcriptome.</title>
        <authorList>
            <person name="Meera S.P."/>
            <person name="Sreeshan A."/>
            <person name="Augustine A."/>
        </authorList>
    </citation>
    <scope>NUCLEOTIDE SEQUENCE</scope>
    <source>
        <tissue evidence="1">Leaf</tissue>
    </source>
</reference>
<organism evidence="1">
    <name type="scientific">Rhizophora mucronata</name>
    <name type="common">Asiatic mangrove</name>
    <dbReference type="NCBI Taxonomy" id="61149"/>
    <lineage>
        <taxon>Eukaryota</taxon>
        <taxon>Viridiplantae</taxon>
        <taxon>Streptophyta</taxon>
        <taxon>Embryophyta</taxon>
        <taxon>Tracheophyta</taxon>
        <taxon>Spermatophyta</taxon>
        <taxon>Magnoliopsida</taxon>
        <taxon>eudicotyledons</taxon>
        <taxon>Gunneridae</taxon>
        <taxon>Pentapetalae</taxon>
        <taxon>rosids</taxon>
        <taxon>fabids</taxon>
        <taxon>Malpighiales</taxon>
        <taxon>Rhizophoraceae</taxon>
        <taxon>Rhizophora</taxon>
    </lineage>
</organism>
<sequence length="35" mass="4334">MLLNHLDRHLFCTYEELDSALLWMKRKTRIWSPLC</sequence>
<proteinExistence type="predicted"/>